<evidence type="ECO:0000256" key="7">
    <source>
        <dbReference type="ARBA" id="ARBA00048741"/>
    </source>
</evidence>
<dbReference type="Gene3D" id="3.60.20.10">
    <property type="entry name" value="Glutamine Phosphoribosylpyrophosphate, subunit 1, domain 1"/>
    <property type="match status" value="1"/>
</dbReference>
<dbReference type="PIRSF" id="PIRSF001589">
    <property type="entry name" value="Asn_synthetase_glu-h"/>
    <property type="match status" value="1"/>
</dbReference>
<dbReference type="NCBIfam" id="TIGR01536">
    <property type="entry name" value="asn_synth_AEB"/>
    <property type="match status" value="1"/>
</dbReference>
<name>A0A8J2UEF7_9BACT</name>
<evidence type="ECO:0000313" key="12">
    <source>
        <dbReference type="Proteomes" id="UP000607559"/>
    </source>
</evidence>
<organism evidence="11 12">
    <name type="scientific">Puia dinghuensis</name>
    <dbReference type="NCBI Taxonomy" id="1792502"/>
    <lineage>
        <taxon>Bacteria</taxon>
        <taxon>Pseudomonadati</taxon>
        <taxon>Bacteroidota</taxon>
        <taxon>Chitinophagia</taxon>
        <taxon>Chitinophagales</taxon>
        <taxon>Chitinophagaceae</taxon>
        <taxon>Puia</taxon>
    </lineage>
</organism>
<keyword evidence="12" id="KW-1185">Reference proteome</keyword>
<evidence type="ECO:0000256" key="8">
    <source>
        <dbReference type="PIRSR" id="PIRSR001589-1"/>
    </source>
</evidence>
<gene>
    <name evidence="11" type="ORF">GCM10011511_32230</name>
</gene>
<keyword evidence="8" id="KW-0061">Asparagine biosynthesis</keyword>
<dbReference type="Pfam" id="PF00733">
    <property type="entry name" value="Asn_synthase"/>
    <property type="match status" value="1"/>
</dbReference>
<evidence type="ECO:0000259" key="10">
    <source>
        <dbReference type="PROSITE" id="PS51278"/>
    </source>
</evidence>
<dbReference type="RefSeq" id="WP_188933448.1">
    <property type="nucleotide sequence ID" value="NZ_BMJC01000003.1"/>
</dbReference>
<dbReference type="InterPro" id="IPR029055">
    <property type="entry name" value="Ntn_hydrolases_N"/>
</dbReference>
<evidence type="ECO:0000313" key="11">
    <source>
        <dbReference type="EMBL" id="GGB06369.1"/>
    </source>
</evidence>
<dbReference type="InterPro" id="IPR001962">
    <property type="entry name" value="Asn_synthase"/>
</dbReference>
<dbReference type="SUPFAM" id="SSF56235">
    <property type="entry name" value="N-terminal nucleophile aminohydrolases (Ntn hydrolases)"/>
    <property type="match status" value="1"/>
</dbReference>
<sequence length="647" mass="74232">MCGIAGFINFQEADKLARMAMDAEAHRGPDSRQSWTEDNVTFAHLRLSIIDLDHRSDQPFIKNGLVMVFNGEIYNYKELRARLLEIDASLEFRTDSDTEVLLEWYRLKREECLADLIGMFSFAVYDPTAKTLFLARDHFGIKPLFYTFIDNRLAFASELKALVNIPGFNRTINRVTLVGAMTYLWVPGNETMFEGCFKLPPAHYMQLDLSNPSLQPRIKEYWRPETRVVHTDEKATIETLTDCMEASIRRHMIADVPVSSFLSGGLDSSLISVMAARTGVNLSTYTIGTSEEDKKVEKMPADEKYARMLADQFHFDHHEIVVKANIIDDLPRMVYMLDEPIGDPAALNTYLICKAARENGVKVLLSGMGADELFFGYRRQRATLLATRYQRTPAFLRKSLEAIAALLPVKAFGKGIRIVRWLKRFLSFAGLSPEEAYMRSYSYYDANELKELFRADVSADFGKLREQHKHFYNENGYDEPRNKMCYTDMHLFMVGLNLTYTDRASMAASVEVRVPFIDREVVQTALHISGGLKYKKKQQKYILKKVAEKYLPHSIIYRPKASFGAPIRSWISNDLKPLIDELLSERQVTARNLFNYGYVKKLIDEDRKGIADHAYRLYQLITVELWLRRYADEPAVPAGPAAVYEQA</sequence>
<dbReference type="PROSITE" id="PS51278">
    <property type="entry name" value="GATASE_TYPE_2"/>
    <property type="match status" value="1"/>
</dbReference>
<evidence type="ECO:0000256" key="1">
    <source>
        <dbReference type="ARBA" id="ARBA00005187"/>
    </source>
</evidence>
<feature type="binding site" evidence="9">
    <location>
        <position position="287"/>
    </location>
    <ligand>
        <name>ATP</name>
        <dbReference type="ChEBI" id="CHEBI:30616"/>
    </ligand>
</feature>
<keyword evidence="8" id="KW-0028">Amino-acid biosynthesis</keyword>
<evidence type="ECO:0000256" key="4">
    <source>
        <dbReference type="ARBA" id="ARBA00022741"/>
    </source>
</evidence>
<comment type="pathway">
    <text evidence="1">Amino-acid biosynthesis; L-asparagine biosynthesis; L-asparagine from L-aspartate (L-Gln route): step 1/1.</text>
</comment>
<evidence type="ECO:0000256" key="9">
    <source>
        <dbReference type="PIRSR" id="PIRSR001589-2"/>
    </source>
</evidence>
<comment type="catalytic activity">
    <reaction evidence="7">
        <text>L-aspartate + L-glutamine + ATP + H2O = L-asparagine + L-glutamate + AMP + diphosphate + H(+)</text>
        <dbReference type="Rhea" id="RHEA:12228"/>
        <dbReference type="ChEBI" id="CHEBI:15377"/>
        <dbReference type="ChEBI" id="CHEBI:15378"/>
        <dbReference type="ChEBI" id="CHEBI:29985"/>
        <dbReference type="ChEBI" id="CHEBI:29991"/>
        <dbReference type="ChEBI" id="CHEBI:30616"/>
        <dbReference type="ChEBI" id="CHEBI:33019"/>
        <dbReference type="ChEBI" id="CHEBI:58048"/>
        <dbReference type="ChEBI" id="CHEBI:58359"/>
        <dbReference type="ChEBI" id="CHEBI:456215"/>
        <dbReference type="EC" id="6.3.5.4"/>
    </reaction>
</comment>
<dbReference type="EC" id="6.3.5.4" evidence="3"/>
<protein>
    <recommendedName>
        <fullName evidence="3">asparagine synthase (glutamine-hydrolyzing)</fullName>
        <ecNumber evidence="3">6.3.5.4</ecNumber>
    </recommendedName>
</protein>
<keyword evidence="5 9" id="KW-0067">ATP-binding</keyword>
<feature type="binding site" evidence="9">
    <location>
        <position position="97"/>
    </location>
    <ligand>
        <name>L-glutamine</name>
        <dbReference type="ChEBI" id="CHEBI:58359"/>
    </ligand>
</feature>
<evidence type="ECO:0000256" key="6">
    <source>
        <dbReference type="ARBA" id="ARBA00022962"/>
    </source>
</evidence>
<dbReference type="EMBL" id="BMJC01000003">
    <property type="protein sequence ID" value="GGB06369.1"/>
    <property type="molecule type" value="Genomic_DNA"/>
</dbReference>
<comment type="similarity">
    <text evidence="2">Belongs to the asparagine synthetase family.</text>
</comment>
<dbReference type="InterPro" id="IPR051786">
    <property type="entry name" value="ASN_synthetase/amidase"/>
</dbReference>
<feature type="active site" description="For GATase activity" evidence="8">
    <location>
        <position position="2"/>
    </location>
</feature>
<evidence type="ECO:0000256" key="3">
    <source>
        <dbReference type="ARBA" id="ARBA00012737"/>
    </source>
</evidence>
<dbReference type="Proteomes" id="UP000607559">
    <property type="component" value="Unassembled WGS sequence"/>
</dbReference>
<dbReference type="GO" id="GO:0004066">
    <property type="term" value="F:asparagine synthase (glutamine-hydrolyzing) activity"/>
    <property type="evidence" value="ECO:0007669"/>
    <property type="project" value="UniProtKB-EC"/>
</dbReference>
<dbReference type="GO" id="GO:0006529">
    <property type="term" value="P:asparagine biosynthetic process"/>
    <property type="evidence" value="ECO:0007669"/>
    <property type="project" value="UniProtKB-KW"/>
</dbReference>
<keyword evidence="6 8" id="KW-0315">Glutamine amidotransferase</keyword>
<evidence type="ECO:0000256" key="2">
    <source>
        <dbReference type="ARBA" id="ARBA00005752"/>
    </source>
</evidence>
<dbReference type="CDD" id="cd00712">
    <property type="entry name" value="AsnB"/>
    <property type="match status" value="1"/>
</dbReference>
<accession>A0A8J2UEF7</accession>
<dbReference type="PANTHER" id="PTHR43284">
    <property type="entry name" value="ASPARAGINE SYNTHETASE (GLUTAMINE-HYDROLYZING)"/>
    <property type="match status" value="1"/>
</dbReference>
<dbReference type="GO" id="GO:0005829">
    <property type="term" value="C:cytosol"/>
    <property type="evidence" value="ECO:0007669"/>
    <property type="project" value="TreeGrafter"/>
</dbReference>
<dbReference type="InterPro" id="IPR017932">
    <property type="entry name" value="GATase_2_dom"/>
</dbReference>
<dbReference type="Pfam" id="PF13537">
    <property type="entry name" value="GATase_7"/>
    <property type="match status" value="1"/>
</dbReference>
<reference evidence="11" key="1">
    <citation type="journal article" date="2014" name="Int. J. Syst. Evol. Microbiol.">
        <title>Complete genome sequence of Corynebacterium casei LMG S-19264T (=DSM 44701T), isolated from a smear-ripened cheese.</title>
        <authorList>
            <consortium name="US DOE Joint Genome Institute (JGI-PGF)"/>
            <person name="Walter F."/>
            <person name="Albersmeier A."/>
            <person name="Kalinowski J."/>
            <person name="Ruckert C."/>
        </authorList>
    </citation>
    <scope>NUCLEOTIDE SEQUENCE</scope>
    <source>
        <strain evidence="11">CGMCC 1.15448</strain>
    </source>
</reference>
<feature type="binding site" evidence="9">
    <location>
        <begin position="366"/>
        <end position="367"/>
    </location>
    <ligand>
        <name>ATP</name>
        <dbReference type="ChEBI" id="CHEBI:30616"/>
    </ligand>
</feature>
<dbReference type="SUPFAM" id="SSF52402">
    <property type="entry name" value="Adenine nucleotide alpha hydrolases-like"/>
    <property type="match status" value="1"/>
</dbReference>
<feature type="domain" description="Glutamine amidotransferase type-2" evidence="10">
    <location>
        <begin position="2"/>
        <end position="210"/>
    </location>
</feature>
<dbReference type="CDD" id="cd01991">
    <property type="entry name" value="Asn_synthase_B_C"/>
    <property type="match status" value="1"/>
</dbReference>
<dbReference type="PANTHER" id="PTHR43284:SF1">
    <property type="entry name" value="ASPARAGINE SYNTHETASE"/>
    <property type="match status" value="1"/>
</dbReference>
<dbReference type="InterPro" id="IPR014729">
    <property type="entry name" value="Rossmann-like_a/b/a_fold"/>
</dbReference>
<keyword evidence="4 9" id="KW-0547">Nucleotide-binding</keyword>
<comment type="caution">
    <text evidence="11">The sequence shown here is derived from an EMBL/GenBank/DDBJ whole genome shotgun (WGS) entry which is preliminary data.</text>
</comment>
<dbReference type="GO" id="GO:0005524">
    <property type="term" value="F:ATP binding"/>
    <property type="evidence" value="ECO:0007669"/>
    <property type="project" value="UniProtKB-KW"/>
</dbReference>
<dbReference type="InterPro" id="IPR033738">
    <property type="entry name" value="AsnB_N"/>
</dbReference>
<dbReference type="AlphaFoldDB" id="A0A8J2UEF7"/>
<reference evidence="11" key="2">
    <citation type="submission" date="2020-09" db="EMBL/GenBank/DDBJ databases">
        <authorList>
            <person name="Sun Q."/>
            <person name="Zhou Y."/>
        </authorList>
    </citation>
    <scope>NUCLEOTIDE SEQUENCE</scope>
    <source>
        <strain evidence="11">CGMCC 1.15448</strain>
    </source>
</reference>
<dbReference type="InterPro" id="IPR006426">
    <property type="entry name" value="Asn_synth_AEB"/>
</dbReference>
<proteinExistence type="inferred from homology"/>
<evidence type="ECO:0000256" key="5">
    <source>
        <dbReference type="ARBA" id="ARBA00022840"/>
    </source>
</evidence>
<dbReference type="Gene3D" id="3.40.50.620">
    <property type="entry name" value="HUPs"/>
    <property type="match status" value="1"/>
</dbReference>